<dbReference type="EMBL" id="AP022588">
    <property type="protein sequence ID" value="BBY28873.1"/>
    <property type="molecule type" value="Genomic_DNA"/>
</dbReference>
<dbReference type="RefSeq" id="WP_197748356.1">
    <property type="nucleotide sequence ID" value="NZ_AP022588.1"/>
</dbReference>
<protein>
    <recommendedName>
        <fullName evidence="4">DNA-binding protein</fullName>
    </recommendedName>
</protein>
<evidence type="ECO:0000256" key="1">
    <source>
        <dbReference type="SAM" id="MobiDB-lite"/>
    </source>
</evidence>
<accession>A0A7I7QR56</accession>
<keyword evidence="3" id="KW-1185">Reference proteome</keyword>
<dbReference type="Proteomes" id="UP000467193">
    <property type="component" value="Chromosome"/>
</dbReference>
<dbReference type="AlphaFoldDB" id="A0A7I7QR56"/>
<feature type="region of interest" description="Disordered" evidence="1">
    <location>
        <begin position="66"/>
        <end position="86"/>
    </location>
</feature>
<gene>
    <name evidence="2" type="ORF">MSEDJ_29690</name>
</gene>
<proteinExistence type="predicted"/>
<organism evidence="2 3">
    <name type="scientific">Mycolicibacterium sediminis</name>
    <dbReference type="NCBI Taxonomy" id="1286180"/>
    <lineage>
        <taxon>Bacteria</taxon>
        <taxon>Bacillati</taxon>
        <taxon>Actinomycetota</taxon>
        <taxon>Actinomycetes</taxon>
        <taxon>Mycobacteriales</taxon>
        <taxon>Mycobacteriaceae</taxon>
        <taxon>Mycolicibacterium</taxon>
    </lineage>
</organism>
<name>A0A7I7QR56_9MYCO</name>
<reference evidence="2 3" key="1">
    <citation type="journal article" date="2019" name="Emerg. Microbes Infect.">
        <title>Comprehensive subspecies identification of 175 nontuberculous mycobacteria species based on 7547 genomic profiles.</title>
        <authorList>
            <person name="Matsumoto Y."/>
            <person name="Kinjo T."/>
            <person name="Motooka D."/>
            <person name="Nabeya D."/>
            <person name="Jung N."/>
            <person name="Uechi K."/>
            <person name="Horii T."/>
            <person name="Iida T."/>
            <person name="Fujita J."/>
            <person name="Nakamura S."/>
        </authorList>
    </citation>
    <scope>NUCLEOTIDE SEQUENCE [LARGE SCALE GENOMIC DNA]</scope>
    <source>
        <strain evidence="2 3">JCM 17899</strain>
    </source>
</reference>
<evidence type="ECO:0000313" key="3">
    <source>
        <dbReference type="Proteomes" id="UP000467193"/>
    </source>
</evidence>
<evidence type="ECO:0000313" key="2">
    <source>
        <dbReference type="EMBL" id="BBY28873.1"/>
    </source>
</evidence>
<sequence length="86" mass="9423">MSTTNLTYSSADAADKMGAPSERWLIEKLRSGVFPGRKVGRHWRMTAEDIADALTACSNEVRRIPAEAMPSPSGLTQTSRKRVMGL</sequence>
<evidence type="ECO:0008006" key="4">
    <source>
        <dbReference type="Google" id="ProtNLM"/>
    </source>
</evidence>
<dbReference type="KEGG" id="msei:MSEDJ_29690"/>